<proteinExistence type="predicted"/>
<dbReference type="OrthoDB" id="9794735at2"/>
<sequence>MAKQYEIRLTVVDTAMFAVRIDAGSVAAQQDWRRDYPSLRYSLVEVADDVRAAVTTLMAALDLRFAAIDFVVDHDERWTFLEVNPNGQWAWLEDATGAPIVSAIADALTREQR</sequence>
<protein>
    <recommendedName>
        <fullName evidence="3">ATP-grasp domain-containing protein</fullName>
    </recommendedName>
</protein>
<accession>A0A1Y2N5I1</accession>
<keyword evidence="2" id="KW-1185">Reference proteome</keyword>
<dbReference type="EMBL" id="MIGB01000004">
    <property type="protein sequence ID" value="OSY42712.1"/>
    <property type="molecule type" value="Genomic_DNA"/>
</dbReference>
<dbReference type="RefSeq" id="WP_085911293.1">
    <property type="nucleotide sequence ID" value="NZ_AP018920.1"/>
</dbReference>
<evidence type="ECO:0000313" key="1">
    <source>
        <dbReference type="EMBL" id="OSY42712.1"/>
    </source>
</evidence>
<evidence type="ECO:0008006" key="3">
    <source>
        <dbReference type="Google" id="ProtNLM"/>
    </source>
</evidence>
<reference evidence="1 2" key="1">
    <citation type="submission" date="2016-09" db="EMBL/GenBank/DDBJ databases">
        <title>Pseudonocardia autotrophica DSM535, a candidate organism with high potential of specific P450 cytochromes.</title>
        <authorList>
            <person name="Grumaz C."/>
            <person name="Vainshtein Y."/>
            <person name="Kirstahler P."/>
            <person name="Sohn K."/>
        </authorList>
    </citation>
    <scope>NUCLEOTIDE SEQUENCE [LARGE SCALE GENOMIC DNA]</scope>
    <source>
        <strain evidence="1 2">DSM 535</strain>
    </source>
</reference>
<gene>
    <name evidence="1" type="ORF">BG845_00953</name>
</gene>
<comment type="caution">
    <text evidence="1">The sequence shown here is derived from an EMBL/GenBank/DDBJ whole genome shotgun (WGS) entry which is preliminary data.</text>
</comment>
<organism evidence="1 2">
    <name type="scientific">Pseudonocardia autotrophica</name>
    <name type="common">Amycolata autotrophica</name>
    <name type="synonym">Nocardia autotrophica</name>
    <dbReference type="NCBI Taxonomy" id="2074"/>
    <lineage>
        <taxon>Bacteria</taxon>
        <taxon>Bacillati</taxon>
        <taxon>Actinomycetota</taxon>
        <taxon>Actinomycetes</taxon>
        <taxon>Pseudonocardiales</taxon>
        <taxon>Pseudonocardiaceae</taxon>
        <taxon>Pseudonocardia</taxon>
    </lineage>
</organism>
<name>A0A1Y2N5I1_PSEAH</name>
<dbReference type="SUPFAM" id="SSF56059">
    <property type="entry name" value="Glutathione synthetase ATP-binding domain-like"/>
    <property type="match status" value="1"/>
</dbReference>
<evidence type="ECO:0000313" key="2">
    <source>
        <dbReference type="Proteomes" id="UP000194360"/>
    </source>
</evidence>
<dbReference type="STRING" id="2074.BG845_00953"/>
<dbReference type="Gene3D" id="3.30.470.20">
    <property type="entry name" value="ATP-grasp fold, B domain"/>
    <property type="match status" value="1"/>
</dbReference>
<dbReference type="Proteomes" id="UP000194360">
    <property type="component" value="Unassembled WGS sequence"/>
</dbReference>
<dbReference type="AlphaFoldDB" id="A0A1Y2N5I1"/>